<evidence type="ECO:0000256" key="1">
    <source>
        <dbReference type="ARBA" id="ARBA00023284"/>
    </source>
</evidence>
<dbReference type="OrthoDB" id="441382at2759"/>
<name>C5L9Q5_PERM5</name>
<dbReference type="Pfam" id="PF10262">
    <property type="entry name" value="Rdx"/>
    <property type="match status" value="1"/>
</dbReference>
<feature type="compositionally biased region" description="Low complexity" evidence="2">
    <location>
        <begin position="283"/>
        <end position="295"/>
    </location>
</feature>
<dbReference type="InterPro" id="IPR036249">
    <property type="entry name" value="Thioredoxin-like_sf"/>
</dbReference>
<dbReference type="EMBL" id="GG680612">
    <property type="protein sequence ID" value="EER06538.1"/>
    <property type="molecule type" value="Genomic_DNA"/>
</dbReference>
<evidence type="ECO:0000313" key="3">
    <source>
        <dbReference type="EMBL" id="EER06538.1"/>
    </source>
</evidence>
<feature type="region of interest" description="Disordered" evidence="2">
    <location>
        <begin position="282"/>
        <end position="304"/>
    </location>
</feature>
<dbReference type="GeneID" id="9055665"/>
<organism evidence="4">
    <name type="scientific">Perkinsus marinus (strain ATCC 50983 / TXsc)</name>
    <dbReference type="NCBI Taxonomy" id="423536"/>
    <lineage>
        <taxon>Eukaryota</taxon>
        <taxon>Sar</taxon>
        <taxon>Alveolata</taxon>
        <taxon>Perkinsozoa</taxon>
        <taxon>Perkinsea</taxon>
        <taxon>Perkinsida</taxon>
        <taxon>Perkinsidae</taxon>
        <taxon>Perkinsus</taxon>
    </lineage>
</organism>
<reference evidence="3 4" key="1">
    <citation type="submission" date="2008-07" db="EMBL/GenBank/DDBJ databases">
        <authorList>
            <person name="El-Sayed N."/>
            <person name="Caler E."/>
            <person name="Inman J."/>
            <person name="Amedeo P."/>
            <person name="Hass B."/>
            <person name="Wortman J."/>
        </authorList>
    </citation>
    <scope>NUCLEOTIDE SEQUENCE [LARGE SCALE GENOMIC DNA]</scope>
    <source>
        <strain evidence="4">ATCC 50983 / TXsc</strain>
    </source>
</reference>
<keyword evidence="4" id="KW-1185">Reference proteome</keyword>
<dbReference type="SUPFAM" id="SSF52833">
    <property type="entry name" value="Thioredoxin-like"/>
    <property type="match status" value="1"/>
</dbReference>
<dbReference type="InterPro" id="IPR036034">
    <property type="entry name" value="PDZ_sf"/>
</dbReference>
<sequence>MVKSPRPDSAVSLPRLVPSTDKHKETSAVVSLGEYEGTMRVLIEYCQRCYRHPWCVHHNEEKYFTQFMDIAGRISQAFPEVGEIVDVKDPRIGALEITVVNGPHQQVVFSKLQSGRWPNVSNILDRIRRVAHRMVTSEGRDSLLVENEFLTSRHHTIVVHLAADAPVPFVLGLEITDRAPFLVTVVEEGKYGAECGVARRDILHCINGKACDRMDLDELLIELRKRPMSLYCRRFDHNKKTRRQVGGPITFTRLFGGRPTSGRVEKAAAIHRQRQRMGMATIPRRPSPSLRLPRPMKGIDGMHG</sequence>
<dbReference type="AlphaFoldDB" id="C5L9Q5"/>
<dbReference type="Gene3D" id="3.40.30.10">
    <property type="entry name" value="Glutaredoxin"/>
    <property type="match status" value="1"/>
</dbReference>
<dbReference type="RefSeq" id="XP_002774722.1">
    <property type="nucleotide sequence ID" value="XM_002774676.1"/>
</dbReference>
<dbReference type="Proteomes" id="UP000007800">
    <property type="component" value="Unassembled WGS sequence"/>
</dbReference>
<dbReference type="InterPro" id="IPR011893">
    <property type="entry name" value="Selenoprotein_Rdx-typ"/>
</dbReference>
<dbReference type="InParanoid" id="C5L9Q5"/>
<evidence type="ECO:0000313" key="4">
    <source>
        <dbReference type="Proteomes" id="UP000007800"/>
    </source>
</evidence>
<proteinExistence type="predicted"/>
<accession>C5L9Q5</accession>
<keyword evidence="1" id="KW-0676">Redox-active center</keyword>
<evidence type="ECO:0008006" key="5">
    <source>
        <dbReference type="Google" id="ProtNLM"/>
    </source>
</evidence>
<evidence type="ECO:0000256" key="2">
    <source>
        <dbReference type="SAM" id="MobiDB-lite"/>
    </source>
</evidence>
<feature type="non-terminal residue" evidence="3">
    <location>
        <position position="304"/>
    </location>
</feature>
<gene>
    <name evidence="3" type="ORF">Pmar_PMAR020932</name>
</gene>
<protein>
    <recommendedName>
        <fullName evidence="5">PDZ domain-containing protein</fullName>
    </recommendedName>
</protein>
<dbReference type="SUPFAM" id="SSF50156">
    <property type="entry name" value="PDZ domain-like"/>
    <property type="match status" value="1"/>
</dbReference>